<accession>A0A1D3DN93</accession>
<proteinExistence type="predicted"/>
<keyword evidence="3" id="KW-1185">Reference proteome</keyword>
<comment type="caution">
    <text evidence="2">The sequence shown here is derived from an EMBL/GenBank/DDBJ whole genome shotgun (WGS) entry which is preliminary data.</text>
</comment>
<protein>
    <recommendedName>
        <fullName evidence="4">DUF456 domain-containing protein</fullName>
    </recommendedName>
</protein>
<dbReference type="AlphaFoldDB" id="A0A1D3DN93"/>
<dbReference type="eggNOG" id="COG2839">
    <property type="taxonomic scope" value="Bacteria"/>
</dbReference>
<dbReference type="InterPro" id="IPR007403">
    <property type="entry name" value="DUF456"/>
</dbReference>
<dbReference type="Pfam" id="PF04306">
    <property type="entry name" value="DUF456"/>
    <property type="match status" value="1"/>
</dbReference>
<feature type="transmembrane region" description="Helical" evidence="1">
    <location>
        <begin position="82"/>
        <end position="107"/>
    </location>
</feature>
<feature type="transmembrane region" description="Helical" evidence="1">
    <location>
        <begin position="139"/>
        <end position="158"/>
    </location>
</feature>
<gene>
    <name evidence="2" type="ORF">J116_004235</name>
</gene>
<evidence type="ECO:0000256" key="1">
    <source>
        <dbReference type="SAM" id="Phobius"/>
    </source>
</evidence>
<keyword evidence="1" id="KW-0472">Membrane</keyword>
<reference evidence="2 3" key="1">
    <citation type="journal article" date="2013" name="Genome Announc.">
        <title>Genome Sequence of Streptomyces violaceusniger Strain SPC6, a Halotolerant Streptomycete That Exhibits Rapid Growth and Development.</title>
        <authorList>
            <person name="Chen X."/>
            <person name="Zhang B."/>
            <person name="Zhang W."/>
            <person name="Wu X."/>
            <person name="Zhang M."/>
            <person name="Chen T."/>
            <person name="Liu G."/>
            <person name="Dyson P."/>
        </authorList>
    </citation>
    <scope>NUCLEOTIDE SEQUENCE [LARGE SCALE GENOMIC DNA]</scope>
    <source>
        <strain evidence="2 3">SPC6</strain>
    </source>
</reference>
<dbReference type="STRING" id="1306406.J116_004235"/>
<dbReference type="RefSeq" id="WP_023590597.1">
    <property type="nucleotide sequence ID" value="NZ_ASHX02000001.1"/>
</dbReference>
<dbReference type="Proteomes" id="UP000095329">
    <property type="component" value="Unassembled WGS sequence"/>
</dbReference>
<organism evidence="2 3">
    <name type="scientific">Streptomyces thermolilacinus SPC6</name>
    <dbReference type="NCBI Taxonomy" id="1306406"/>
    <lineage>
        <taxon>Bacteria</taxon>
        <taxon>Bacillati</taxon>
        <taxon>Actinomycetota</taxon>
        <taxon>Actinomycetes</taxon>
        <taxon>Kitasatosporales</taxon>
        <taxon>Streptomycetaceae</taxon>
        <taxon>Streptomyces</taxon>
    </lineage>
</organism>
<keyword evidence="1" id="KW-1133">Transmembrane helix</keyword>
<sequence length="160" mass="16889">MGVWEQLQVALVLLLGLFGVLVPRLPGSWLVWAGVLWWALQDTSAAAWWLLAGSTALLLATRAEIGRLPVRRLSGVVVTRRMVAYAGVGAVLGFVLVPVVGGALGYMGGIYLVERRRLGEHAAAAAATRSVMRAIGTSVLVELYACLLVVAGWVAVVLGT</sequence>
<feature type="transmembrane region" description="Helical" evidence="1">
    <location>
        <begin position="43"/>
        <end position="61"/>
    </location>
</feature>
<name>A0A1D3DN93_9ACTN</name>
<evidence type="ECO:0000313" key="2">
    <source>
        <dbReference type="EMBL" id="OEJ93790.1"/>
    </source>
</evidence>
<evidence type="ECO:0008006" key="4">
    <source>
        <dbReference type="Google" id="ProtNLM"/>
    </source>
</evidence>
<evidence type="ECO:0000313" key="3">
    <source>
        <dbReference type="Proteomes" id="UP000095329"/>
    </source>
</evidence>
<dbReference type="EMBL" id="ASHX02000001">
    <property type="protein sequence ID" value="OEJ93790.1"/>
    <property type="molecule type" value="Genomic_DNA"/>
</dbReference>
<keyword evidence="1" id="KW-0812">Transmembrane</keyword>